<evidence type="ECO:0000313" key="8">
    <source>
        <dbReference type="EMBL" id="TGK91997.1"/>
    </source>
</evidence>
<dbReference type="SUPFAM" id="SSF55729">
    <property type="entry name" value="Acyl-CoA N-acyltransferases (Nat)"/>
    <property type="match status" value="2"/>
</dbReference>
<sequence length="713" mass="81810">MLNHRITHSPLPKLLDLIRILFDYGVQDSNLLHLWKGSYDFSFWFFRSAWSLYVIAIWRKQLSKREKLTFWVPDYFCNESLFLLRKLNVRFFFYPVDENGCPSTTKISEIALEDKPDIFLLVHYFGQPAASEEAVAICKASGAWLVEDAAHVLRPIPGVGQCGDCVIYSPHKHIAIPDGALMLIRKEGPAGLEEGAVKILDGIVANLKREHNKFSLHSIIWLLKRILQKFGIRNKNIFLSFSRDALPAETFTFPFEMSFLAKRLMKYEQMRINEIEKCREEFTKNWKSVIENMSASAEGSLVPANFSRYLAGFSFSDKASAEKVYTDLNRSGLPALTWPDLSPEVTCDPENFKLACHLRLTRLYLPIHRDVNFRSIGASLKKIRKTILARWEIKRIESQEIWESYWLNCPNKNLTQTWEYGSSKADAESWNVVRFLVLEDGVPTALFQVLVKKIPVFGIGVARINRGPLMLRGEGNFKNRLALNALMVMTRESFRRRWWMLQVAPELPPDNEIETQLYQMGFRKRLNYPADSAILSLTDDEDKLLMKLDGKWRNCLRKGQKLQVKIHTDIGANRHLDLLLQLYKEQQMSKGFDGMSEQMLIALVNNQSTSFRFNLFLASDSEIISATSILGALVTLQFGNTSEYLIGITNEKGRIAQANSVLLWDAIIHAKQNGSIRFDLGGLAENTPKGIANFKRGLNAESYHLTGEWRKWF</sequence>
<evidence type="ECO:0000256" key="5">
    <source>
        <dbReference type="ARBA" id="ARBA00023315"/>
    </source>
</evidence>
<keyword evidence="9" id="KW-1185">Reference proteome</keyword>
<dbReference type="Gene3D" id="3.40.630.30">
    <property type="match status" value="2"/>
</dbReference>
<dbReference type="GO" id="GO:0009252">
    <property type="term" value="P:peptidoglycan biosynthetic process"/>
    <property type="evidence" value="ECO:0007669"/>
    <property type="project" value="UniProtKB-KW"/>
</dbReference>
<dbReference type="OrthoDB" id="341858at2"/>
<dbReference type="InterPro" id="IPR000653">
    <property type="entry name" value="DegT/StrS_aminotransferase"/>
</dbReference>
<comment type="similarity">
    <text evidence="1">Belongs to the FemABX family.</text>
</comment>
<keyword evidence="5" id="KW-0012">Acyltransferase</keyword>
<dbReference type="EMBL" id="RQFP01000014">
    <property type="protein sequence ID" value="TGK91997.1"/>
    <property type="molecule type" value="Genomic_DNA"/>
</dbReference>
<evidence type="ECO:0000313" key="9">
    <source>
        <dbReference type="Proteomes" id="UP000297891"/>
    </source>
</evidence>
<protein>
    <submittedName>
        <fullName evidence="8">Peptidoglycan bridge formation glycyltransferase FemA/FemB family protein</fullName>
    </submittedName>
</protein>
<dbReference type="Pfam" id="PF01041">
    <property type="entry name" value="DegT_DnrJ_EryC1"/>
    <property type="match status" value="1"/>
</dbReference>
<keyword evidence="3" id="KW-0133">Cell shape</keyword>
<keyword evidence="6" id="KW-0961">Cell wall biogenesis/degradation</keyword>
<evidence type="ECO:0000256" key="3">
    <source>
        <dbReference type="ARBA" id="ARBA00022960"/>
    </source>
</evidence>
<gene>
    <name evidence="8" type="ORF">EHQ30_17605</name>
</gene>
<dbReference type="InterPro" id="IPR016181">
    <property type="entry name" value="Acyl_CoA_acyltransferase"/>
</dbReference>
<organism evidence="8 9">
    <name type="scientific">Leptospira brenneri</name>
    <dbReference type="NCBI Taxonomy" id="2023182"/>
    <lineage>
        <taxon>Bacteria</taxon>
        <taxon>Pseudomonadati</taxon>
        <taxon>Spirochaetota</taxon>
        <taxon>Spirochaetia</taxon>
        <taxon>Leptospirales</taxon>
        <taxon>Leptospiraceae</taxon>
        <taxon>Leptospira</taxon>
    </lineage>
</organism>
<keyword evidence="2 8" id="KW-0808">Transferase</keyword>
<dbReference type="InterPro" id="IPR003447">
    <property type="entry name" value="FEMABX"/>
</dbReference>
<evidence type="ECO:0000256" key="2">
    <source>
        <dbReference type="ARBA" id="ARBA00022679"/>
    </source>
</evidence>
<accession>A0A5F1Z6H9</accession>
<dbReference type="Gene3D" id="3.40.640.10">
    <property type="entry name" value="Type I PLP-dependent aspartate aminotransferase-like (Major domain)"/>
    <property type="match status" value="1"/>
</dbReference>
<dbReference type="InterPro" id="IPR015424">
    <property type="entry name" value="PyrdxlP-dep_Trfase"/>
</dbReference>
<evidence type="ECO:0000256" key="4">
    <source>
        <dbReference type="ARBA" id="ARBA00022984"/>
    </source>
</evidence>
<name>A0A5F1Z6H9_9LEPT</name>
<reference evidence="8" key="1">
    <citation type="journal article" date="2019" name="PLoS Negl. Trop. Dis.">
        <title>Revisiting the worldwide diversity of Leptospira species in the environment.</title>
        <authorList>
            <person name="Vincent A.T."/>
            <person name="Schiettekatte O."/>
            <person name="Bourhy P."/>
            <person name="Veyrier F.J."/>
            <person name="Picardeau M."/>
        </authorList>
    </citation>
    <scope>NUCLEOTIDE SEQUENCE [LARGE SCALE GENOMIC DNA]</scope>
    <source>
        <strain evidence="8">201800277</strain>
    </source>
</reference>
<dbReference type="GO" id="GO:0008360">
    <property type="term" value="P:regulation of cell shape"/>
    <property type="evidence" value="ECO:0007669"/>
    <property type="project" value="UniProtKB-KW"/>
</dbReference>
<dbReference type="Pfam" id="PF02388">
    <property type="entry name" value="FemAB"/>
    <property type="match status" value="1"/>
</dbReference>
<dbReference type="GO" id="GO:0016755">
    <property type="term" value="F:aminoacyltransferase activity"/>
    <property type="evidence" value="ECO:0007669"/>
    <property type="project" value="InterPro"/>
</dbReference>
<dbReference type="RefSeq" id="WP_135677270.1">
    <property type="nucleotide sequence ID" value="NZ_RQFP01000014.1"/>
</dbReference>
<keyword evidence="7" id="KW-0663">Pyridoxal phosphate</keyword>
<dbReference type="SUPFAM" id="SSF53383">
    <property type="entry name" value="PLP-dependent transferases"/>
    <property type="match status" value="1"/>
</dbReference>
<dbReference type="InterPro" id="IPR015421">
    <property type="entry name" value="PyrdxlP-dep_Trfase_major"/>
</dbReference>
<dbReference type="Proteomes" id="UP000297891">
    <property type="component" value="Unassembled WGS sequence"/>
</dbReference>
<evidence type="ECO:0000256" key="7">
    <source>
        <dbReference type="RuleBase" id="RU004508"/>
    </source>
</evidence>
<dbReference type="PANTHER" id="PTHR36174">
    <property type="entry name" value="LIPID II:GLYCINE GLYCYLTRANSFERASE"/>
    <property type="match status" value="1"/>
</dbReference>
<evidence type="ECO:0000256" key="1">
    <source>
        <dbReference type="ARBA" id="ARBA00009943"/>
    </source>
</evidence>
<dbReference type="AlphaFoldDB" id="A0A5F1Z6H9"/>
<dbReference type="PANTHER" id="PTHR36174:SF1">
    <property type="entry name" value="LIPID II:GLYCINE GLYCYLTRANSFERASE"/>
    <property type="match status" value="1"/>
</dbReference>
<proteinExistence type="inferred from homology"/>
<keyword evidence="4" id="KW-0573">Peptidoglycan synthesis</keyword>
<dbReference type="GO" id="GO:0071555">
    <property type="term" value="P:cell wall organization"/>
    <property type="evidence" value="ECO:0007669"/>
    <property type="project" value="UniProtKB-KW"/>
</dbReference>
<evidence type="ECO:0000256" key="6">
    <source>
        <dbReference type="ARBA" id="ARBA00023316"/>
    </source>
</evidence>
<comment type="caution">
    <text evidence="8">The sequence shown here is derived from an EMBL/GenBank/DDBJ whole genome shotgun (WGS) entry which is preliminary data.</text>
</comment>
<dbReference type="PROSITE" id="PS51191">
    <property type="entry name" value="FEMABX"/>
    <property type="match status" value="1"/>
</dbReference>
<comment type="similarity">
    <text evidence="7">Belongs to the DegT/DnrJ/EryC1 family.</text>
</comment>
<dbReference type="InterPro" id="IPR050644">
    <property type="entry name" value="PG_Glycine_Bridge_Synth"/>
</dbReference>